<reference evidence="4" key="1">
    <citation type="submission" date="2023-03" db="EMBL/GenBank/DDBJ databases">
        <title>Massive genome expansion in bonnet fungi (Mycena s.s.) driven by repeated elements and novel gene families across ecological guilds.</title>
        <authorList>
            <consortium name="Lawrence Berkeley National Laboratory"/>
            <person name="Harder C.B."/>
            <person name="Miyauchi S."/>
            <person name="Viragh M."/>
            <person name="Kuo A."/>
            <person name="Thoen E."/>
            <person name="Andreopoulos B."/>
            <person name="Lu D."/>
            <person name="Skrede I."/>
            <person name="Drula E."/>
            <person name="Henrissat B."/>
            <person name="Morin E."/>
            <person name="Kohler A."/>
            <person name="Barry K."/>
            <person name="LaButti K."/>
            <person name="Morin E."/>
            <person name="Salamov A."/>
            <person name="Lipzen A."/>
            <person name="Mereny Z."/>
            <person name="Hegedus B."/>
            <person name="Baldrian P."/>
            <person name="Stursova M."/>
            <person name="Weitz H."/>
            <person name="Taylor A."/>
            <person name="Grigoriev I.V."/>
            <person name="Nagy L.G."/>
            <person name="Martin F."/>
            <person name="Kauserud H."/>
        </authorList>
    </citation>
    <scope>NUCLEOTIDE SEQUENCE</scope>
    <source>
        <strain evidence="4">9284</strain>
    </source>
</reference>
<dbReference type="GO" id="GO:0016491">
    <property type="term" value="F:oxidoreductase activity"/>
    <property type="evidence" value="ECO:0007669"/>
    <property type="project" value="UniProtKB-KW"/>
</dbReference>
<dbReference type="InterPro" id="IPR023210">
    <property type="entry name" value="NADP_OxRdtase_dom"/>
</dbReference>
<gene>
    <name evidence="4" type="ORF">FB45DRAFT_1096694</name>
</gene>
<proteinExistence type="predicted"/>
<dbReference type="CDD" id="cd19079">
    <property type="entry name" value="AKR_EcYajO-like"/>
    <property type="match status" value="1"/>
</dbReference>
<dbReference type="GO" id="GO:0005829">
    <property type="term" value="C:cytosol"/>
    <property type="evidence" value="ECO:0007669"/>
    <property type="project" value="UniProtKB-ARBA"/>
</dbReference>
<dbReference type="InterPro" id="IPR036812">
    <property type="entry name" value="NAD(P)_OxRdtase_dom_sf"/>
</dbReference>
<evidence type="ECO:0000256" key="1">
    <source>
        <dbReference type="ARBA" id="ARBA00022857"/>
    </source>
</evidence>
<evidence type="ECO:0000256" key="2">
    <source>
        <dbReference type="ARBA" id="ARBA00023002"/>
    </source>
</evidence>
<dbReference type="EMBL" id="JARKIF010000019">
    <property type="protein sequence ID" value="KAJ7618378.1"/>
    <property type="molecule type" value="Genomic_DNA"/>
</dbReference>
<dbReference type="Pfam" id="PF00248">
    <property type="entry name" value="Aldo_ket_red"/>
    <property type="match status" value="1"/>
</dbReference>
<evidence type="ECO:0000313" key="5">
    <source>
        <dbReference type="Proteomes" id="UP001221142"/>
    </source>
</evidence>
<dbReference type="PANTHER" id="PTHR43364:SF9">
    <property type="entry name" value="OXIDOREDUCTASE"/>
    <property type="match status" value="1"/>
</dbReference>
<feature type="domain" description="NADP-dependent oxidoreductase" evidence="3">
    <location>
        <begin position="22"/>
        <end position="309"/>
    </location>
</feature>
<sequence>MPAPMVSYRQVGNSGLRVSFPILGGMSLGSPKWNPWILPEDKSLEVLKAAWDAGINTYDTANLYSNGESERIIGKFITQNNIPRENIVIITKVLCLVSDDVGSRAAFDPSMPNTRTYVNQGGLSRTAIFNQVEATLARLNTAYLDVLMVHAADPATPFEETMKALHDLVIAGKVRYIGASNLCTWQFAEMNHIAELKGWTQFICIEIEHSLLYRPEEKELFQYCKYKGIGVLAYSPLANGHLARPFGGQTLRTENAGVFAKKIKESDKEIIKRVEQLAKKYSWKMSQVALAWSGSKVTSPIVGFNTSREVYSRGKNLSDDDAAFLEELRVP</sequence>
<dbReference type="SUPFAM" id="SSF51430">
    <property type="entry name" value="NAD(P)-linked oxidoreductase"/>
    <property type="match status" value="1"/>
</dbReference>
<keyword evidence="2" id="KW-0560">Oxidoreductase</keyword>
<dbReference type="InterPro" id="IPR050523">
    <property type="entry name" value="AKR_Detox_Biosynth"/>
</dbReference>
<keyword evidence="5" id="KW-1185">Reference proteome</keyword>
<name>A0AAD7FG82_9AGAR</name>
<dbReference type="Gene3D" id="3.20.20.100">
    <property type="entry name" value="NADP-dependent oxidoreductase domain"/>
    <property type="match status" value="1"/>
</dbReference>
<evidence type="ECO:0000313" key="4">
    <source>
        <dbReference type="EMBL" id="KAJ7618378.1"/>
    </source>
</evidence>
<dbReference type="FunFam" id="3.20.20.100:FF:000004">
    <property type="entry name" value="Oxidoreductase, aldo/keto reductase"/>
    <property type="match status" value="1"/>
</dbReference>
<evidence type="ECO:0000259" key="3">
    <source>
        <dbReference type="Pfam" id="PF00248"/>
    </source>
</evidence>
<dbReference type="Proteomes" id="UP001221142">
    <property type="component" value="Unassembled WGS sequence"/>
</dbReference>
<keyword evidence="1" id="KW-0521">NADP</keyword>
<comment type="caution">
    <text evidence="4">The sequence shown here is derived from an EMBL/GenBank/DDBJ whole genome shotgun (WGS) entry which is preliminary data.</text>
</comment>
<dbReference type="AlphaFoldDB" id="A0AAD7FG82"/>
<organism evidence="4 5">
    <name type="scientific">Roridomyces roridus</name>
    <dbReference type="NCBI Taxonomy" id="1738132"/>
    <lineage>
        <taxon>Eukaryota</taxon>
        <taxon>Fungi</taxon>
        <taxon>Dikarya</taxon>
        <taxon>Basidiomycota</taxon>
        <taxon>Agaricomycotina</taxon>
        <taxon>Agaricomycetes</taxon>
        <taxon>Agaricomycetidae</taxon>
        <taxon>Agaricales</taxon>
        <taxon>Marasmiineae</taxon>
        <taxon>Mycenaceae</taxon>
        <taxon>Roridomyces</taxon>
    </lineage>
</organism>
<dbReference type="PANTHER" id="PTHR43364">
    <property type="entry name" value="NADH-SPECIFIC METHYLGLYOXAL REDUCTASE-RELATED"/>
    <property type="match status" value="1"/>
</dbReference>
<accession>A0AAD7FG82</accession>
<protein>
    <submittedName>
        <fullName evidence="4">Aldo/keto reductase</fullName>
    </submittedName>
</protein>